<dbReference type="GO" id="GO:0004497">
    <property type="term" value="F:monooxygenase activity"/>
    <property type="evidence" value="ECO:0007669"/>
    <property type="project" value="UniProtKB-KW"/>
</dbReference>
<sequence length="145" mass="17203">MLKNSIHHIYLEQNDDEVIIEKFNEKQQYIILEQINDLPQSGFTVFNHLYVNPSFEEDFERLFLNRNRHLKSSEGFESLLFLKPQTKHAHYVIVTVWTDETAYQQWQNSKEYKASHHKRGTDSGSDKNIVNRKLSFNISLDLTDS</sequence>
<dbReference type="PANTHER" id="PTHR34474:SF2">
    <property type="entry name" value="SIGNAL TRANSDUCTION PROTEIN TRAP"/>
    <property type="match status" value="1"/>
</dbReference>
<dbReference type="RefSeq" id="WP_101050580.1">
    <property type="nucleotide sequence ID" value="NZ_CP188208.1"/>
</dbReference>
<evidence type="ECO:0000259" key="4">
    <source>
        <dbReference type="PROSITE" id="PS51725"/>
    </source>
</evidence>
<dbReference type="PANTHER" id="PTHR34474">
    <property type="entry name" value="SIGNAL TRANSDUCTION PROTEIN TRAP"/>
    <property type="match status" value="1"/>
</dbReference>
<protein>
    <recommendedName>
        <fullName evidence="2">Signal transduction protein TRAP</fullName>
    </recommendedName>
    <alternativeName>
        <fullName evidence="3">Target of RNAIII-activating protein</fullName>
    </alternativeName>
</protein>
<keyword evidence="5" id="KW-0560">Oxidoreductase</keyword>
<name>A0A418IIL9_9STAP</name>
<dbReference type="InterPro" id="IPR050404">
    <property type="entry name" value="Heme-degrading_MO"/>
</dbReference>
<dbReference type="InterPro" id="IPR007138">
    <property type="entry name" value="ABM_dom"/>
</dbReference>
<comment type="caution">
    <text evidence="5">The sequence shown here is derived from an EMBL/GenBank/DDBJ whole genome shotgun (WGS) entry which is preliminary data.</text>
</comment>
<gene>
    <name evidence="5" type="ORF">BU112_01460</name>
</gene>
<evidence type="ECO:0000313" key="6">
    <source>
        <dbReference type="Proteomes" id="UP000286317"/>
    </source>
</evidence>
<reference evidence="5 6" key="1">
    <citation type="journal article" date="2016" name="Front. Microbiol.">
        <title>Comprehensive Phylogenetic Analysis of Bovine Non-aureus Staphylococci Species Based on Whole-Genome Sequencing.</title>
        <authorList>
            <person name="Naushad S."/>
            <person name="Barkema H.W."/>
            <person name="Luby C."/>
            <person name="Condas L.A."/>
            <person name="Nobrega D.B."/>
            <person name="Carson D.A."/>
            <person name="De Buck J."/>
        </authorList>
    </citation>
    <scope>NUCLEOTIDE SEQUENCE [LARGE SCALE GENOMIC DNA]</scope>
    <source>
        <strain evidence="5 6">SNUC 4554</strain>
    </source>
</reference>
<dbReference type="SUPFAM" id="SSF54909">
    <property type="entry name" value="Dimeric alpha+beta barrel"/>
    <property type="match status" value="1"/>
</dbReference>
<dbReference type="PROSITE" id="PS51725">
    <property type="entry name" value="ABM"/>
    <property type="match status" value="1"/>
</dbReference>
<feature type="domain" description="ABM" evidence="4">
    <location>
        <begin position="43"/>
        <end position="131"/>
    </location>
</feature>
<organism evidence="5 6">
    <name type="scientific">Staphylococcus shinii</name>
    <dbReference type="NCBI Taxonomy" id="2912228"/>
    <lineage>
        <taxon>Bacteria</taxon>
        <taxon>Bacillati</taxon>
        <taxon>Bacillota</taxon>
        <taxon>Bacilli</taxon>
        <taxon>Bacillales</taxon>
        <taxon>Staphylococcaceae</taxon>
        <taxon>Staphylococcus</taxon>
    </lineage>
</organism>
<dbReference type="Gene3D" id="3.30.70.100">
    <property type="match status" value="1"/>
</dbReference>
<dbReference type="OrthoDB" id="2352283at2"/>
<accession>A0A418IIL9</accession>
<evidence type="ECO:0000313" key="5">
    <source>
        <dbReference type="EMBL" id="RIN02759.1"/>
    </source>
</evidence>
<dbReference type="Pfam" id="PF03992">
    <property type="entry name" value="ABM"/>
    <property type="match status" value="1"/>
</dbReference>
<proteinExistence type="inferred from homology"/>
<comment type="similarity">
    <text evidence="1">Belongs to the TRAP family.</text>
</comment>
<dbReference type="AlphaFoldDB" id="A0A418IIL9"/>
<dbReference type="EMBL" id="QXUF01000006">
    <property type="protein sequence ID" value="RIN02759.1"/>
    <property type="molecule type" value="Genomic_DNA"/>
</dbReference>
<keyword evidence="5" id="KW-0503">Monooxygenase</keyword>
<dbReference type="InterPro" id="IPR011008">
    <property type="entry name" value="Dimeric_a/b-barrel"/>
</dbReference>
<evidence type="ECO:0000256" key="3">
    <source>
        <dbReference type="ARBA" id="ARBA00032861"/>
    </source>
</evidence>
<dbReference type="Proteomes" id="UP000286317">
    <property type="component" value="Unassembled WGS sequence"/>
</dbReference>
<keyword evidence="6" id="KW-1185">Reference proteome</keyword>
<evidence type="ECO:0000256" key="2">
    <source>
        <dbReference type="ARBA" id="ARBA00018486"/>
    </source>
</evidence>
<evidence type="ECO:0000256" key="1">
    <source>
        <dbReference type="ARBA" id="ARBA00009267"/>
    </source>
</evidence>